<sequence length="647" mass="71947">MARMADGKGKLPENTDEKQVAQELGIVSTMHTEQETALERFGQEMSKNDQKAGIAQRPAGNVFAERTLRSEPDNCLSRRDFNLETVLSLRRRDCLGGGDDGRVSFSSLRSKKVSVRFLREGPLPWSTRVQIALDSARGLEYIHEHTVPVYIHRDIKSANILIDKNYRGKELPSEGSAHNKPLYISIECREKWILVVLVNTGLAINVCPCHTTYAIGLKPTDFVPTVQVISVYDNTSREVMGTMQIRVQLHQVRAVFSTLHQMLKYPHGKVVAIVFRNSSIHPPLEVTTPVLKIVHGEEDVFISGFTLVKVQVVQNILAVNESLYVNAQSVYLMNKLQHMPKMRLGRSDQKDVPHNPHASGLGYMPTKENWLQDSDTKERAEPITAEAAKSTKNDSDSNEFQMGAALACLFSDPQINSESLGDDLTISMIGDQPGANPSSGILDASGAPSLTWQLEEGYLSSSSKSGSKPESDSIESVESESNFGSFESGSGIPGIDNPDAEVLSRSSFSFSFESVVTEELDELDLLNENATADFEYFSVPLVYCIDHDFQNFDENDKKGIPRVLKHLINQEEERFVKPLVDEIISINVGIEKDPRLVQIGSTLSSEECEHSVALLKDLKDVFVWSYEDMLGIDPEIVQHRIPLDPEA</sequence>
<accession>A0A7J7G1U5</accession>
<evidence type="ECO:0000313" key="11">
    <source>
        <dbReference type="Proteomes" id="UP000593564"/>
    </source>
</evidence>
<reference evidence="10 11" key="2">
    <citation type="submission" date="2020-07" db="EMBL/GenBank/DDBJ databases">
        <title>Genome assembly of wild tea tree DASZ reveals pedigree and selection history of tea varieties.</title>
        <authorList>
            <person name="Zhang W."/>
        </authorList>
    </citation>
    <scope>NUCLEOTIDE SEQUENCE [LARGE SCALE GENOMIC DNA]</scope>
    <source>
        <strain evidence="11">cv. G240</strain>
        <tissue evidence="10">Leaf</tissue>
    </source>
</reference>
<evidence type="ECO:0000313" key="10">
    <source>
        <dbReference type="EMBL" id="KAF5933234.1"/>
    </source>
</evidence>
<name>A0A7J7G1U5_CAMSI</name>
<evidence type="ECO:0000259" key="9">
    <source>
        <dbReference type="PROSITE" id="PS50011"/>
    </source>
</evidence>
<organism evidence="10 11">
    <name type="scientific">Camellia sinensis</name>
    <name type="common">Tea plant</name>
    <name type="synonym">Thea sinensis</name>
    <dbReference type="NCBI Taxonomy" id="4442"/>
    <lineage>
        <taxon>Eukaryota</taxon>
        <taxon>Viridiplantae</taxon>
        <taxon>Streptophyta</taxon>
        <taxon>Embryophyta</taxon>
        <taxon>Tracheophyta</taxon>
        <taxon>Spermatophyta</taxon>
        <taxon>Magnoliopsida</taxon>
        <taxon>eudicotyledons</taxon>
        <taxon>Gunneridae</taxon>
        <taxon>Pentapetalae</taxon>
        <taxon>asterids</taxon>
        <taxon>Ericales</taxon>
        <taxon>Theaceae</taxon>
        <taxon>Camellia</taxon>
    </lineage>
</organism>
<feature type="compositionally biased region" description="Low complexity" evidence="8">
    <location>
        <begin position="479"/>
        <end position="490"/>
    </location>
</feature>
<dbReference type="InterPro" id="IPR000719">
    <property type="entry name" value="Prot_kinase_dom"/>
</dbReference>
<evidence type="ECO:0000256" key="5">
    <source>
        <dbReference type="ARBA" id="ARBA00022989"/>
    </source>
</evidence>
<dbReference type="InterPro" id="IPR011009">
    <property type="entry name" value="Kinase-like_dom_sf"/>
</dbReference>
<keyword evidence="5" id="KW-1133">Transmembrane helix</keyword>
<keyword evidence="6" id="KW-0472">Membrane</keyword>
<feature type="domain" description="Protein kinase" evidence="9">
    <location>
        <begin position="1"/>
        <end position="342"/>
    </location>
</feature>
<dbReference type="AlphaFoldDB" id="A0A7J7G1U5"/>
<proteinExistence type="predicted"/>
<dbReference type="Pfam" id="PF07714">
    <property type="entry name" value="PK_Tyr_Ser-Thr"/>
    <property type="match status" value="1"/>
</dbReference>
<evidence type="ECO:0000256" key="4">
    <source>
        <dbReference type="ARBA" id="ARBA00022729"/>
    </source>
</evidence>
<dbReference type="SUPFAM" id="SSF56112">
    <property type="entry name" value="Protein kinase-like (PK-like)"/>
    <property type="match status" value="1"/>
</dbReference>
<evidence type="ECO:0000256" key="6">
    <source>
        <dbReference type="ARBA" id="ARBA00023136"/>
    </source>
</evidence>
<feature type="region of interest" description="Disordered" evidence="8">
    <location>
        <begin position="346"/>
        <end position="368"/>
    </location>
</feature>
<evidence type="ECO:0000256" key="3">
    <source>
        <dbReference type="ARBA" id="ARBA00022692"/>
    </source>
</evidence>
<evidence type="ECO:0000256" key="8">
    <source>
        <dbReference type="SAM" id="MobiDB-lite"/>
    </source>
</evidence>
<gene>
    <name evidence="10" type="ORF">HYC85_029405</name>
</gene>
<dbReference type="Proteomes" id="UP000593564">
    <property type="component" value="Unassembled WGS sequence"/>
</dbReference>
<keyword evidence="2" id="KW-1003">Cell membrane</keyword>
<dbReference type="GO" id="GO:0005886">
    <property type="term" value="C:plasma membrane"/>
    <property type="evidence" value="ECO:0007669"/>
    <property type="project" value="UniProtKB-SubCell"/>
</dbReference>
<dbReference type="Gene3D" id="1.10.510.10">
    <property type="entry name" value="Transferase(Phosphotransferase) domain 1"/>
    <property type="match status" value="1"/>
</dbReference>
<dbReference type="EMBL" id="JACBKZ010000014">
    <property type="protein sequence ID" value="KAF5933234.1"/>
    <property type="molecule type" value="Genomic_DNA"/>
</dbReference>
<dbReference type="PROSITE" id="PS00108">
    <property type="entry name" value="PROTEIN_KINASE_ST"/>
    <property type="match status" value="1"/>
</dbReference>
<keyword evidence="7" id="KW-1015">Disulfide bond</keyword>
<dbReference type="GO" id="GO:0019199">
    <property type="term" value="F:transmembrane receptor protein kinase activity"/>
    <property type="evidence" value="ECO:0007669"/>
    <property type="project" value="InterPro"/>
</dbReference>
<dbReference type="InterPro" id="IPR001245">
    <property type="entry name" value="Ser-Thr/Tyr_kinase_cat_dom"/>
</dbReference>
<comment type="caution">
    <text evidence="10">The sequence shown here is derived from an EMBL/GenBank/DDBJ whole genome shotgun (WGS) entry which is preliminary data.</text>
</comment>
<protein>
    <recommendedName>
        <fullName evidence="9">Protein kinase domain-containing protein</fullName>
    </recommendedName>
</protein>
<keyword evidence="3" id="KW-0812">Transmembrane</keyword>
<dbReference type="PANTHER" id="PTHR46204:SF2">
    <property type="entry name" value="CHITIN ELICITOR RECEPTOR KINASE 1"/>
    <property type="match status" value="1"/>
</dbReference>
<comment type="subcellular location">
    <subcellularLocation>
        <location evidence="1">Cell membrane</location>
        <topology evidence="1">Single-pass membrane protein</topology>
    </subcellularLocation>
</comment>
<evidence type="ECO:0000256" key="1">
    <source>
        <dbReference type="ARBA" id="ARBA00004162"/>
    </source>
</evidence>
<feature type="compositionally biased region" description="Low complexity" evidence="8">
    <location>
        <begin position="460"/>
        <end position="471"/>
    </location>
</feature>
<dbReference type="GO" id="GO:0005524">
    <property type="term" value="F:ATP binding"/>
    <property type="evidence" value="ECO:0007669"/>
    <property type="project" value="InterPro"/>
</dbReference>
<dbReference type="PANTHER" id="PTHR46204">
    <property type="entry name" value="CHITIN ELICITOR RECEPTOR KINASE 1-RELATED"/>
    <property type="match status" value="1"/>
</dbReference>
<reference evidence="11" key="1">
    <citation type="journal article" date="2020" name="Nat. Commun.">
        <title>Genome assembly of wild tea tree DASZ reveals pedigree and selection history of tea varieties.</title>
        <authorList>
            <person name="Zhang W."/>
            <person name="Zhang Y."/>
            <person name="Qiu H."/>
            <person name="Guo Y."/>
            <person name="Wan H."/>
            <person name="Zhang X."/>
            <person name="Scossa F."/>
            <person name="Alseekh S."/>
            <person name="Zhang Q."/>
            <person name="Wang P."/>
            <person name="Xu L."/>
            <person name="Schmidt M.H."/>
            <person name="Jia X."/>
            <person name="Li D."/>
            <person name="Zhu A."/>
            <person name="Guo F."/>
            <person name="Chen W."/>
            <person name="Ni D."/>
            <person name="Usadel B."/>
            <person name="Fernie A.R."/>
            <person name="Wen W."/>
        </authorList>
    </citation>
    <scope>NUCLEOTIDE SEQUENCE [LARGE SCALE GENOMIC DNA]</scope>
    <source>
        <strain evidence="11">cv. G240</strain>
    </source>
</reference>
<dbReference type="InterPro" id="IPR044812">
    <property type="entry name" value="CERK1/LYK3-like"/>
</dbReference>
<keyword evidence="4" id="KW-0732">Signal</keyword>
<dbReference type="InterPro" id="IPR008271">
    <property type="entry name" value="Ser/Thr_kinase_AS"/>
</dbReference>
<dbReference type="PROSITE" id="PS50011">
    <property type="entry name" value="PROTEIN_KINASE_DOM"/>
    <property type="match status" value="1"/>
</dbReference>
<evidence type="ECO:0000256" key="2">
    <source>
        <dbReference type="ARBA" id="ARBA00022475"/>
    </source>
</evidence>
<keyword evidence="11" id="KW-1185">Reference proteome</keyword>
<dbReference type="GO" id="GO:0045087">
    <property type="term" value="P:innate immune response"/>
    <property type="evidence" value="ECO:0007669"/>
    <property type="project" value="InterPro"/>
</dbReference>
<evidence type="ECO:0000256" key="7">
    <source>
        <dbReference type="ARBA" id="ARBA00023157"/>
    </source>
</evidence>
<feature type="region of interest" description="Disordered" evidence="8">
    <location>
        <begin position="459"/>
        <end position="497"/>
    </location>
</feature>